<keyword evidence="4" id="KW-1185">Reference proteome</keyword>
<proteinExistence type="inferred from homology"/>
<sequence length="245" mass="26963">MPVTAPGEASDWFSYEAVGRGITRIWEPHVHPYFRSNIFRVRGHDVDLVIDAGMGLVPLGPVLNLPSTKPVLAVATHIHVDHVGGLSEFETRAGHRHEAALFAAMADEHTLAHLFRAQPEAVARSPTRAWSPQSVQVRPAPLARILDEGDSIETGDRSLRVLHLPGHSPGSIGLLDERSGDFFAGDAIYRGRLIDDLPGSDVQAYRKTMQRLLQIEFNRAYCGHGEPIDQNELRSIARAYLDSSS</sequence>
<gene>
    <name evidence="3" type="ORF">ACFOJ9_26545</name>
</gene>
<dbReference type="SUPFAM" id="SSF56281">
    <property type="entry name" value="Metallo-hydrolase/oxidoreductase"/>
    <property type="match status" value="1"/>
</dbReference>
<name>A0ABV7MVE4_9HYPH</name>
<dbReference type="InterPro" id="IPR036866">
    <property type="entry name" value="RibonucZ/Hydroxyglut_hydro"/>
</dbReference>
<comment type="similarity">
    <text evidence="1">Belongs to the metallo-beta-lactamase superfamily. Class-B beta-lactamase family.</text>
</comment>
<dbReference type="InterPro" id="IPR050855">
    <property type="entry name" value="NDM-1-like"/>
</dbReference>
<accession>A0ABV7MVE4</accession>
<evidence type="ECO:0000256" key="1">
    <source>
        <dbReference type="ARBA" id="ARBA00005250"/>
    </source>
</evidence>
<dbReference type="RefSeq" id="WP_378982889.1">
    <property type="nucleotide sequence ID" value="NZ_JBHRVD010000001.1"/>
</dbReference>
<dbReference type="PANTHER" id="PTHR42951:SF4">
    <property type="entry name" value="ACYL-COENZYME A THIOESTERASE MBLAC2"/>
    <property type="match status" value="1"/>
</dbReference>
<dbReference type="PANTHER" id="PTHR42951">
    <property type="entry name" value="METALLO-BETA-LACTAMASE DOMAIN-CONTAINING"/>
    <property type="match status" value="1"/>
</dbReference>
<dbReference type="SMART" id="SM00849">
    <property type="entry name" value="Lactamase_B"/>
    <property type="match status" value="1"/>
</dbReference>
<evidence type="ECO:0000313" key="4">
    <source>
        <dbReference type="Proteomes" id="UP001595648"/>
    </source>
</evidence>
<evidence type="ECO:0000259" key="2">
    <source>
        <dbReference type="SMART" id="SM00849"/>
    </source>
</evidence>
<dbReference type="EMBL" id="JBHRVD010000001">
    <property type="protein sequence ID" value="MFC3325300.1"/>
    <property type="molecule type" value="Genomic_DNA"/>
</dbReference>
<evidence type="ECO:0000313" key="3">
    <source>
        <dbReference type="EMBL" id="MFC3325300.1"/>
    </source>
</evidence>
<reference evidence="4" key="1">
    <citation type="journal article" date="2019" name="Int. J. Syst. Evol. Microbiol.">
        <title>The Global Catalogue of Microorganisms (GCM) 10K type strain sequencing project: providing services to taxonomists for standard genome sequencing and annotation.</title>
        <authorList>
            <consortium name="The Broad Institute Genomics Platform"/>
            <consortium name="The Broad Institute Genome Sequencing Center for Infectious Disease"/>
            <person name="Wu L."/>
            <person name="Ma J."/>
        </authorList>
    </citation>
    <scope>NUCLEOTIDE SEQUENCE [LARGE SCALE GENOMIC DNA]</scope>
    <source>
        <strain evidence="4">ICMP 19515</strain>
    </source>
</reference>
<dbReference type="Pfam" id="PF00753">
    <property type="entry name" value="Lactamase_B"/>
    <property type="match status" value="1"/>
</dbReference>
<organism evidence="3 4">
    <name type="scientific">Mesorhizobium cantuariense</name>
    <dbReference type="NCBI Taxonomy" id="1300275"/>
    <lineage>
        <taxon>Bacteria</taxon>
        <taxon>Pseudomonadati</taxon>
        <taxon>Pseudomonadota</taxon>
        <taxon>Alphaproteobacteria</taxon>
        <taxon>Hyphomicrobiales</taxon>
        <taxon>Phyllobacteriaceae</taxon>
        <taxon>Mesorhizobium</taxon>
    </lineage>
</organism>
<dbReference type="Gene3D" id="3.60.15.10">
    <property type="entry name" value="Ribonuclease Z/Hydroxyacylglutathione hydrolase-like"/>
    <property type="match status" value="1"/>
</dbReference>
<feature type="domain" description="Metallo-beta-lactamase" evidence="2">
    <location>
        <begin position="35"/>
        <end position="224"/>
    </location>
</feature>
<protein>
    <submittedName>
        <fullName evidence="3">MBL fold metallo-hydrolase</fullName>
    </submittedName>
</protein>
<comment type="caution">
    <text evidence="3">The sequence shown here is derived from an EMBL/GenBank/DDBJ whole genome shotgun (WGS) entry which is preliminary data.</text>
</comment>
<dbReference type="Proteomes" id="UP001595648">
    <property type="component" value="Unassembled WGS sequence"/>
</dbReference>
<dbReference type="InterPro" id="IPR001279">
    <property type="entry name" value="Metallo-B-lactamas"/>
</dbReference>